<dbReference type="AlphaFoldDB" id="B7MPW5"/>
<organism evidence="1 2">
    <name type="scientific">Escherichia coli O81 (strain ED1a)</name>
    <dbReference type="NCBI Taxonomy" id="585397"/>
    <lineage>
        <taxon>Bacteria</taxon>
        <taxon>Pseudomonadati</taxon>
        <taxon>Pseudomonadota</taxon>
        <taxon>Gammaproteobacteria</taxon>
        <taxon>Enterobacterales</taxon>
        <taxon>Enterobacteriaceae</taxon>
        <taxon>Escherichia</taxon>
    </lineage>
</organism>
<dbReference type="Pfam" id="PF05973">
    <property type="entry name" value="Gp49"/>
    <property type="match status" value="1"/>
</dbReference>
<dbReference type="Proteomes" id="UP000000748">
    <property type="component" value="Chromosome"/>
</dbReference>
<dbReference type="KEGG" id="ecq:ECED1_1110"/>
<dbReference type="HOGENOM" id="CLU_122734_6_0_6"/>
<evidence type="ECO:0008006" key="3">
    <source>
        <dbReference type="Google" id="ProtNLM"/>
    </source>
</evidence>
<dbReference type="EMBL" id="CU928162">
    <property type="protein sequence ID" value="CAR07311.1"/>
    <property type="molecule type" value="Genomic_DNA"/>
</dbReference>
<sequence>MSLSRFLSGVPNPDARFCWRAKNIIPDMCCRQHTLNVYNKFVMFTLINYIIEYYSDEVEAEILSLPETLQARYIRYTEKMRIYGANLGSPHTEAFGDGLFEIRLKGSEGIGRVFYCTLKGKRIIMLHSFVKKTQKTPPAELRKAETRMKEVKHDW</sequence>
<name>B7MPW5_ECO81</name>
<protein>
    <recommendedName>
        <fullName evidence="3">Type II toxin-antitoxin system RelE/ParE family toxin</fullName>
    </recommendedName>
</protein>
<proteinExistence type="predicted"/>
<gene>
    <name evidence="1" type="ordered locus">ECED1_1110</name>
</gene>
<evidence type="ECO:0000313" key="1">
    <source>
        <dbReference type="EMBL" id="CAR07311.1"/>
    </source>
</evidence>
<reference evidence="2" key="1">
    <citation type="journal article" date="2009" name="PLoS Genet.">
        <title>Organised genome dynamics in the Escherichia coli species results in highly diverse adaptive paths.</title>
        <authorList>
            <person name="Touchon M."/>
            <person name="Hoede C."/>
            <person name="Tenaillon O."/>
            <person name="Barbe V."/>
            <person name="Baeriswyl S."/>
            <person name="Bidet P."/>
            <person name="Bingen E."/>
            <person name="Bonacorsi S."/>
            <person name="Bouchier C."/>
            <person name="Bouvet O."/>
            <person name="Calteau A."/>
            <person name="Chiapello H."/>
            <person name="Clermont O."/>
            <person name="Cruveiller S."/>
            <person name="Danchin A."/>
            <person name="Diard M."/>
            <person name="Dossat C."/>
            <person name="Karoui M.E."/>
            <person name="Frapy E."/>
            <person name="Garry L."/>
            <person name="Ghigo J.M."/>
            <person name="Gilles A.M."/>
            <person name="Johnson J."/>
            <person name="Le Bouguenec C."/>
            <person name="Lescat M."/>
            <person name="Mangenot S."/>
            <person name="Martinez-Jehanne V."/>
            <person name="Matic I."/>
            <person name="Nassif X."/>
            <person name="Oztas S."/>
            <person name="Petit M.A."/>
            <person name="Pichon C."/>
            <person name="Rouy Z."/>
            <person name="Ruf C.S."/>
            <person name="Schneider D."/>
            <person name="Tourret J."/>
            <person name="Vacherie B."/>
            <person name="Vallenet D."/>
            <person name="Medigue C."/>
            <person name="Rocha E.P.C."/>
            <person name="Denamur E."/>
        </authorList>
    </citation>
    <scope>NUCLEOTIDE SEQUENCE [LARGE SCALE GENOMIC DNA]</scope>
    <source>
        <strain evidence="2">ED1a</strain>
    </source>
</reference>
<accession>B7MPW5</accession>
<evidence type="ECO:0000313" key="2">
    <source>
        <dbReference type="Proteomes" id="UP000000748"/>
    </source>
</evidence>
<dbReference type="InterPro" id="IPR009241">
    <property type="entry name" value="HigB-like"/>
</dbReference>